<sequence>MLRLSKTVFPQHLLKRSLYGERFLFEINSTFVLILKENK</sequence>
<evidence type="ECO:0000313" key="4">
    <source>
        <dbReference type="Proteomes" id="UP000029646"/>
    </source>
</evidence>
<keyword evidence="5" id="KW-1185">Reference proteome</keyword>
<dbReference type="Proteomes" id="UP000029646">
    <property type="component" value="Unassembled WGS sequence"/>
</dbReference>
<proteinExistence type="predicted"/>
<reference evidence="5" key="1">
    <citation type="journal article" date="2014" name="Genome Announc.">
        <title>Draft Genome Sequence of Marine Flavobacterium Jejuia pallidilutea Strain 11shimoA1 and Pigmentation Mutants.</title>
        <authorList>
            <person name="Takatani N."/>
            <person name="Nakanishi M."/>
            <person name="Meirelles P."/>
            <person name="Mino S."/>
            <person name="Suda W."/>
            <person name="Oshima K."/>
            <person name="Hattori M."/>
            <person name="Ohkuma M."/>
            <person name="Hosokawa M."/>
            <person name="Miyashita K."/>
            <person name="Thompson F.L."/>
            <person name="Niwa A."/>
            <person name="Sawabe T."/>
            <person name="Sawabe T."/>
        </authorList>
    </citation>
    <scope>NUCLEOTIDE SEQUENCE [LARGE SCALE GENOMIC DNA]</scope>
    <source>
        <strain evidence="5">JCM 19538</strain>
    </source>
</reference>
<gene>
    <name evidence="1" type="ORF">JCM19301_3988</name>
    <name evidence="2" type="ORF">JCM19302_2664</name>
    <name evidence="3" type="ORF">JCM19538_1918</name>
</gene>
<evidence type="ECO:0000313" key="1">
    <source>
        <dbReference type="EMBL" id="GAL65528.1"/>
    </source>
</evidence>
<evidence type="ECO:0000313" key="2">
    <source>
        <dbReference type="EMBL" id="GAL70089.1"/>
    </source>
</evidence>
<evidence type="ECO:0000313" key="3">
    <source>
        <dbReference type="EMBL" id="GAL88929.1"/>
    </source>
</evidence>
<dbReference type="Proteomes" id="UP000029641">
    <property type="component" value="Unassembled WGS sequence"/>
</dbReference>
<comment type="caution">
    <text evidence="2">The sequence shown here is derived from an EMBL/GenBank/DDBJ whole genome shotgun (WGS) entry which is preliminary data.</text>
</comment>
<dbReference type="AlphaFoldDB" id="A0A090W3R4"/>
<organism evidence="2 4">
    <name type="scientific">Jejuia pallidilutea</name>
    <dbReference type="NCBI Taxonomy" id="504487"/>
    <lineage>
        <taxon>Bacteria</taxon>
        <taxon>Pseudomonadati</taxon>
        <taxon>Bacteroidota</taxon>
        <taxon>Flavobacteriia</taxon>
        <taxon>Flavobacteriales</taxon>
        <taxon>Flavobacteriaceae</taxon>
        <taxon>Jejuia</taxon>
    </lineage>
</organism>
<dbReference type="STRING" id="504487.JCM19538_1918"/>
<accession>A0A090W3R4</accession>
<dbReference type="EMBL" id="BBNY01000005">
    <property type="protein sequence ID" value="GAL88929.1"/>
    <property type="molecule type" value="Genomic_DNA"/>
</dbReference>
<protein>
    <submittedName>
        <fullName evidence="2">Uncharacterized protein</fullName>
    </submittedName>
</protein>
<dbReference type="EMBL" id="BBNR01000001">
    <property type="protein sequence ID" value="GAL65528.1"/>
    <property type="molecule type" value="Genomic_DNA"/>
</dbReference>
<evidence type="ECO:0000313" key="5">
    <source>
        <dbReference type="Proteomes" id="UP000030184"/>
    </source>
</evidence>
<name>A0A090W3R4_9FLAO</name>
<dbReference type="Proteomes" id="UP000030184">
    <property type="component" value="Unassembled WGS sequence"/>
</dbReference>
<dbReference type="EMBL" id="BBNS01000004">
    <property type="protein sequence ID" value="GAL70089.1"/>
    <property type="molecule type" value="Genomic_DNA"/>
</dbReference>